<evidence type="ECO:0000256" key="1">
    <source>
        <dbReference type="ARBA" id="ARBA00010641"/>
    </source>
</evidence>
<sequence>MSTFNNYNYNKLVEFIKIHQEDFYRLAYSHVHNRESALDIVQDSIYKGLTSVHKLKNIDKLKTWMFSIIVNTSISYLRKNKRLIITNDFPESIERENIDIADRIDLYHAIEKLDVKYRTIIVLRYFEDMKIEEVADITGLNINTVKSRLYNGIDKLKVILDK</sequence>
<dbReference type="InterPro" id="IPR014284">
    <property type="entry name" value="RNA_pol_sigma-70_dom"/>
</dbReference>
<dbReference type="CDD" id="cd06171">
    <property type="entry name" value="Sigma70_r4"/>
    <property type="match status" value="1"/>
</dbReference>
<dbReference type="InterPro" id="IPR036388">
    <property type="entry name" value="WH-like_DNA-bd_sf"/>
</dbReference>
<dbReference type="InterPro" id="IPR039425">
    <property type="entry name" value="RNA_pol_sigma-70-like"/>
</dbReference>
<evidence type="ECO:0000259" key="6">
    <source>
        <dbReference type="Pfam" id="PF08281"/>
    </source>
</evidence>
<dbReference type="PANTHER" id="PTHR43133:SF60">
    <property type="entry name" value="RNA POLYMERASE SIGMA FACTOR SIGV"/>
    <property type="match status" value="1"/>
</dbReference>
<keyword evidence="2" id="KW-0805">Transcription regulation</keyword>
<reference evidence="7 8" key="1">
    <citation type="submission" date="2020-07" db="EMBL/GenBank/DDBJ databases">
        <title>Vallitalea guaymasensis genome.</title>
        <authorList>
            <person name="Postec A."/>
        </authorList>
    </citation>
    <scope>NUCLEOTIDE SEQUENCE [LARGE SCALE GENOMIC DNA]</scope>
    <source>
        <strain evidence="7 8">Ra1766G1</strain>
    </source>
</reference>
<dbReference type="GO" id="GO:0016987">
    <property type="term" value="F:sigma factor activity"/>
    <property type="evidence" value="ECO:0007669"/>
    <property type="project" value="UniProtKB-KW"/>
</dbReference>
<dbReference type="InterPro" id="IPR013324">
    <property type="entry name" value="RNA_pol_sigma_r3/r4-like"/>
</dbReference>
<dbReference type="InterPro" id="IPR013249">
    <property type="entry name" value="RNA_pol_sigma70_r4_t2"/>
</dbReference>
<dbReference type="NCBIfam" id="TIGR02937">
    <property type="entry name" value="sigma70-ECF"/>
    <property type="match status" value="1"/>
</dbReference>
<dbReference type="InterPro" id="IPR013325">
    <property type="entry name" value="RNA_pol_sigma_r2"/>
</dbReference>
<dbReference type="SUPFAM" id="SSF88946">
    <property type="entry name" value="Sigma2 domain of RNA polymerase sigma factors"/>
    <property type="match status" value="1"/>
</dbReference>
<dbReference type="Proteomes" id="UP000677305">
    <property type="component" value="Chromosome"/>
</dbReference>
<dbReference type="SUPFAM" id="SSF88659">
    <property type="entry name" value="Sigma3 and sigma4 domains of RNA polymerase sigma factors"/>
    <property type="match status" value="1"/>
</dbReference>
<dbReference type="EMBL" id="CP058561">
    <property type="protein sequence ID" value="QUH29300.1"/>
    <property type="molecule type" value="Genomic_DNA"/>
</dbReference>
<comment type="similarity">
    <text evidence="1">Belongs to the sigma-70 factor family. ECF subfamily.</text>
</comment>
<evidence type="ECO:0000313" key="7">
    <source>
        <dbReference type="EMBL" id="QUH29300.1"/>
    </source>
</evidence>
<dbReference type="AlphaFoldDB" id="A0A8J8MAU2"/>
<dbReference type="Gene3D" id="1.10.1740.10">
    <property type="match status" value="1"/>
</dbReference>
<organism evidence="7 8">
    <name type="scientific">Vallitalea guaymasensis</name>
    <dbReference type="NCBI Taxonomy" id="1185412"/>
    <lineage>
        <taxon>Bacteria</taxon>
        <taxon>Bacillati</taxon>
        <taxon>Bacillota</taxon>
        <taxon>Clostridia</taxon>
        <taxon>Lachnospirales</taxon>
        <taxon>Vallitaleaceae</taxon>
        <taxon>Vallitalea</taxon>
    </lineage>
</organism>
<dbReference type="Gene3D" id="1.10.10.10">
    <property type="entry name" value="Winged helix-like DNA-binding domain superfamily/Winged helix DNA-binding domain"/>
    <property type="match status" value="1"/>
</dbReference>
<dbReference type="InterPro" id="IPR007627">
    <property type="entry name" value="RNA_pol_sigma70_r2"/>
</dbReference>
<evidence type="ECO:0000256" key="2">
    <source>
        <dbReference type="ARBA" id="ARBA00023015"/>
    </source>
</evidence>
<dbReference type="GO" id="GO:0006352">
    <property type="term" value="P:DNA-templated transcription initiation"/>
    <property type="evidence" value="ECO:0007669"/>
    <property type="project" value="InterPro"/>
</dbReference>
<dbReference type="Pfam" id="PF04542">
    <property type="entry name" value="Sigma70_r2"/>
    <property type="match status" value="1"/>
</dbReference>
<proteinExistence type="inferred from homology"/>
<evidence type="ECO:0000313" key="8">
    <source>
        <dbReference type="Proteomes" id="UP000677305"/>
    </source>
</evidence>
<dbReference type="GO" id="GO:0003677">
    <property type="term" value="F:DNA binding"/>
    <property type="evidence" value="ECO:0007669"/>
    <property type="project" value="InterPro"/>
</dbReference>
<dbReference type="Pfam" id="PF08281">
    <property type="entry name" value="Sigma70_r4_2"/>
    <property type="match status" value="1"/>
</dbReference>
<keyword evidence="3" id="KW-0731">Sigma factor</keyword>
<keyword evidence="4" id="KW-0804">Transcription</keyword>
<name>A0A8J8MAU2_9FIRM</name>
<dbReference type="PANTHER" id="PTHR43133">
    <property type="entry name" value="RNA POLYMERASE ECF-TYPE SIGMA FACTO"/>
    <property type="match status" value="1"/>
</dbReference>
<protein>
    <submittedName>
        <fullName evidence="7">Sigma-70 family RNA polymerase sigma factor</fullName>
    </submittedName>
</protein>
<evidence type="ECO:0000256" key="4">
    <source>
        <dbReference type="ARBA" id="ARBA00023163"/>
    </source>
</evidence>
<gene>
    <name evidence="7" type="ORF">HYG85_10320</name>
</gene>
<evidence type="ECO:0000256" key="3">
    <source>
        <dbReference type="ARBA" id="ARBA00023082"/>
    </source>
</evidence>
<dbReference type="KEGG" id="vgu:HYG85_10320"/>
<feature type="domain" description="RNA polymerase sigma factor 70 region 4 type 2" evidence="6">
    <location>
        <begin position="105"/>
        <end position="156"/>
    </location>
</feature>
<accession>A0A8J8MAU2</accession>
<evidence type="ECO:0000259" key="5">
    <source>
        <dbReference type="Pfam" id="PF04542"/>
    </source>
</evidence>
<keyword evidence="8" id="KW-1185">Reference proteome</keyword>
<dbReference type="RefSeq" id="WP_212693407.1">
    <property type="nucleotide sequence ID" value="NZ_CAJXUH010000017.1"/>
</dbReference>
<feature type="domain" description="RNA polymerase sigma-70 region 2" evidence="5">
    <location>
        <begin position="16"/>
        <end position="82"/>
    </location>
</feature>